<gene>
    <name evidence="1" type="ORF">CDAR_571831</name>
</gene>
<protein>
    <submittedName>
        <fullName evidence="1">Uncharacterized protein</fullName>
    </submittedName>
</protein>
<accession>A0AAV4VJG5</accession>
<feature type="non-terminal residue" evidence="1">
    <location>
        <position position="1"/>
    </location>
</feature>
<proteinExistence type="predicted"/>
<name>A0AAV4VJG5_9ARAC</name>
<evidence type="ECO:0000313" key="1">
    <source>
        <dbReference type="EMBL" id="GIY70435.1"/>
    </source>
</evidence>
<dbReference type="Proteomes" id="UP001054837">
    <property type="component" value="Unassembled WGS sequence"/>
</dbReference>
<comment type="caution">
    <text evidence="1">The sequence shown here is derived from an EMBL/GenBank/DDBJ whole genome shotgun (WGS) entry which is preliminary data.</text>
</comment>
<dbReference type="EMBL" id="BPLQ01013171">
    <property type="protein sequence ID" value="GIY70435.1"/>
    <property type="molecule type" value="Genomic_DNA"/>
</dbReference>
<keyword evidence="2" id="KW-1185">Reference proteome</keyword>
<evidence type="ECO:0000313" key="2">
    <source>
        <dbReference type="Proteomes" id="UP001054837"/>
    </source>
</evidence>
<dbReference type="AlphaFoldDB" id="A0AAV4VJG5"/>
<reference evidence="1 2" key="1">
    <citation type="submission" date="2021-06" db="EMBL/GenBank/DDBJ databases">
        <title>Caerostris darwini draft genome.</title>
        <authorList>
            <person name="Kono N."/>
            <person name="Arakawa K."/>
        </authorList>
    </citation>
    <scope>NUCLEOTIDE SEQUENCE [LARGE SCALE GENOMIC DNA]</scope>
</reference>
<sequence>NLFARLFGTLSTAGPRLKGGKVCLDLALSFSPHSTLDSEAHIPKKMLAGGKKISLIFRIPSDILQELKMFITKEAFSVLAEYLKEFYIQEKLV</sequence>
<organism evidence="1 2">
    <name type="scientific">Caerostris darwini</name>
    <dbReference type="NCBI Taxonomy" id="1538125"/>
    <lineage>
        <taxon>Eukaryota</taxon>
        <taxon>Metazoa</taxon>
        <taxon>Ecdysozoa</taxon>
        <taxon>Arthropoda</taxon>
        <taxon>Chelicerata</taxon>
        <taxon>Arachnida</taxon>
        <taxon>Araneae</taxon>
        <taxon>Araneomorphae</taxon>
        <taxon>Entelegynae</taxon>
        <taxon>Araneoidea</taxon>
        <taxon>Araneidae</taxon>
        <taxon>Caerostris</taxon>
    </lineage>
</organism>